<keyword evidence="3" id="KW-1185">Reference proteome</keyword>
<gene>
    <name evidence="2" type="ORF">BTA35_0209045</name>
</gene>
<dbReference type="AlphaFoldDB" id="A0A1T1HBE3"/>
<accession>A0A1T1HBE3</accession>
<evidence type="ECO:0000256" key="1">
    <source>
        <dbReference type="SAM" id="Phobius"/>
    </source>
</evidence>
<organism evidence="2 3">
    <name type="scientific">Oceanospirillum linum</name>
    <dbReference type="NCBI Taxonomy" id="966"/>
    <lineage>
        <taxon>Bacteria</taxon>
        <taxon>Pseudomonadati</taxon>
        <taxon>Pseudomonadota</taxon>
        <taxon>Gammaproteobacteria</taxon>
        <taxon>Oceanospirillales</taxon>
        <taxon>Oceanospirillaceae</taxon>
        <taxon>Oceanospirillum</taxon>
    </lineage>
</organism>
<dbReference type="EMBL" id="MTSD02000003">
    <property type="protein sequence ID" value="OOV87133.1"/>
    <property type="molecule type" value="Genomic_DNA"/>
</dbReference>
<feature type="transmembrane region" description="Helical" evidence="1">
    <location>
        <begin position="6"/>
        <end position="27"/>
    </location>
</feature>
<proteinExistence type="predicted"/>
<comment type="caution">
    <text evidence="2">The sequence shown here is derived from an EMBL/GenBank/DDBJ whole genome shotgun (WGS) entry which is preliminary data.</text>
</comment>
<dbReference type="RefSeq" id="WP_078319487.1">
    <property type="nucleotide sequence ID" value="NZ_MTSD02000003.1"/>
</dbReference>
<dbReference type="Proteomes" id="UP000190064">
    <property type="component" value="Unassembled WGS sequence"/>
</dbReference>
<keyword evidence="1" id="KW-1133">Transmembrane helix</keyword>
<evidence type="ECO:0000313" key="3">
    <source>
        <dbReference type="Proteomes" id="UP000190064"/>
    </source>
</evidence>
<dbReference type="STRING" id="966.BTA35_0209045"/>
<evidence type="ECO:0008006" key="4">
    <source>
        <dbReference type="Google" id="ProtNLM"/>
    </source>
</evidence>
<keyword evidence="1" id="KW-0472">Membrane</keyword>
<sequence>MMETEQTGITLIEVLLIVLIISVGMAATAKFQAELFQAGTTTKARFQALALAQSKIESLKILQSSAAGGSQSDVAGGSTNYEIRWERFPVAGFTNTVRYTATVTWKDSQNRSHSVQLATLLYADPMSGGYGTDSVMRAKAARCVFLNCDMAASPSG</sequence>
<name>A0A1T1HBE3_OCELI</name>
<evidence type="ECO:0000313" key="2">
    <source>
        <dbReference type="EMBL" id="OOV87133.1"/>
    </source>
</evidence>
<protein>
    <recommendedName>
        <fullName evidence="4">Prepilin-type N-terminal cleavage/methylation domain-containing protein</fullName>
    </recommendedName>
</protein>
<reference evidence="2" key="1">
    <citation type="submission" date="2017-02" db="EMBL/GenBank/DDBJ databases">
        <title>Draft Genome Sequence of the Salt Water Bacterium Oceanospirillum linum ATCC 11336.</title>
        <authorList>
            <person name="Trachtenberg A.M."/>
            <person name="Carney J.G."/>
            <person name="Linnane J.D."/>
            <person name="Rheaume B.A."/>
            <person name="Pitts N.L."/>
            <person name="Mykles D.L."/>
            <person name="Maclea K.S."/>
        </authorList>
    </citation>
    <scope>NUCLEOTIDE SEQUENCE [LARGE SCALE GENOMIC DNA]</scope>
    <source>
        <strain evidence="2">ATCC 11336</strain>
    </source>
</reference>
<keyword evidence="1" id="KW-0812">Transmembrane</keyword>